<keyword evidence="1" id="KW-0472">Membrane</keyword>
<feature type="transmembrane region" description="Helical" evidence="1">
    <location>
        <begin position="77"/>
        <end position="94"/>
    </location>
</feature>
<dbReference type="Pfam" id="PF19040">
    <property type="entry name" value="SGNH"/>
    <property type="match status" value="1"/>
</dbReference>
<reference evidence="4 5" key="1">
    <citation type="submission" date="2020-01" db="EMBL/GenBank/DDBJ databases">
        <title>The genomic epidemiology of tigecycline resistance gene tet(X) variants in a swine farm in China.</title>
        <authorList>
            <person name="Peng K."/>
            <person name="Li R."/>
        </authorList>
    </citation>
    <scope>NUCLEOTIDE SEQUENCE [LARGE SCALE GENOMIC DNA]</scope>
    <source>
        <strain evidence="4 5">ZN3</strain>
    </source>
</reference>
<evidence type="ECO:0000313" key="5">
    <source>
        <dbReference type="Proteomes" id="UP000503287"/>
    </source>
</evidence>
<dbReference type="InterPro" id="IPR050879">
    <property type="entry name" value="Acyltransferase_3"/>
</dbReference>
<dbReference type="PANTHER" id="PTHR23028">
    <property type="entry name" value="ACETYLTRANSFERASE"/>
    <property type="match status" value="1"/>
</dbReference>
<evidence type="ECO:0000313" key="4">
    <source>
        <dbReference type="EMBL" id="QIF95905.1"/>
    </source>
</evidence>
<dbReference type="Proteomes" id="UP000503287">
    <property type="component" value="Chromosome"/>
</dbReference>
<feature type="transmembrane region" description="Helical" evidence="1">
    <location>
        <begin position="246"/>
        <end position="265"/>
    </location>
</feature>
<feature type="transmembrane region" description="Helical" evidence="1">
    <location>
        <begin position="345"/>
        <end position="365"/>
    </location>
</feature>
<name>A0A6G6SMY8_PROVU</name>
<keyword evidence="1" id="KW-0812">Transmembrane</keyword>
<keyword evidence="5" id="KW-1185">Reference proteome</keyword>
<evidence type="ECO:0000259" key="2">
    <source>
        <dbReference type="Pfam" id="PF01757"/>
    </source>
</evidence>
<proteinExistence type="predicted"/>
<feature type="transmembrane region" description="Helical" evidence="1">
    <location>
        <begin position="138"/>
        <end position="157"/>
    </location>
</feature>
<feature type="domain" description="SGNH" evidence="3">
    <location>
        <begin position="402"/>
        <end position="647"/>
    </location>
</feature>
<feature type="transmembrane region" description="Helical" evidence="1">
    <location>
        <begin position="169"/>
        <end position="187"/>
    </location>
</feature>
<feature type="transmembrane region" description="Helical" evidence="1">
    <location>
        <begin position="277"/>
        <end position="296"/>
    </location>
</feature>
<feature type="domain" description="Acyltransferase 3" evidence="2">
    <location>
        <begin position="7"/>
        <end position="327"/>
    </location>
</feature>
<evidence type="ECO:0000259" key="3">
    <source>
        <dbReference type="Pfam" id="PF19040"/>
    </source>
</evidence>
<keyword evidence="4" id="KW-0012">Acyltransferase</keyword>
<keyword evidence="4" id="KW-0808">Transferase</keyword>
<dbReference type="EMBL" id="CP047344">
    <property type="protein sequence ID" value="QIF95905.1"/>
    <property type="molecule type" value="Genomic_DNA"/>
</dbReference>
<gene>
    <name evidence="4" type="ORF">GTH24_19255</name>
</gene>
<dbReference type="InterPro" id="IPR043968">
    <property type="entry name" value="SGNH"/>
</dbReference>
<sequence length="661" mass="76447">MNVKYRADIDGLRAVAVILVIFFHFDNRLIPSGFIGVDIFFVISGFLISSIIKNALSQGNFSFRDFYIRRLWRLQPLYLFVLLSVLVISGFFYLPSDYLDITNSEKYASALVSNKYFARATTSYAAQDALFLPLLHTWSLAIEWQWYLFLPFALYFLHKINYKEKINNFYPVVFITIISFSLVFFYQKDQPKNYYFFSTRIFEFMLGVCVAYLPTKVKLHQSVSDAISLIALGVIFWITFQKEVIAGYPNFNTLYVCLGAALIIYTGQHGNIIKKILSLKPIVIVGLLSYSLYLWHWPLLAIARYIGVFNTEIQKGLLLALTLLLSIFSYLLIEKPFRRKRLEFKYSFAFLLIVPILLALGLNALNEKYQGFGVRLGQNYVNLEAKLNQFDYQNRDKCMNFEASDPDKMCHIGDIGSQKKAFLLGDSHANHYWGFMDILGKDAKIDVYAQATSSCITLPNIYLYDWSNHKNTVYQRCYDQTAKYYQLIKNNHFDYVIFGQVWNNYASNHVINKIGDVRTVEESRKRVEKAMREALDIIITTGAKPVFIKTVNSMPSGFMTCFYENAKLRKDFADNNCNPKNYKGEGNTWMDQLFVKLKKDYPALIIIDPKDVQCDKNVCLTDIEGVPVYRDVGHITDYASTLFGMMYLERFGNPLEVKNTQ</sequence>
<dbReference type="GO" id="GO:0009103">
    <property type="term" value="P:lipopolysaccharide biosynthetic process"/>
    <property type="evidence" value="ECO:0007669"/>
    <property type="project" value="TreeGrafter"/>
</dbReference>
<dbReference type="GO" id="GO:0016747">
    <property type="term" value="F:acyltransferase activity, transferring groups other than amino-acyl groups"/>
    <property type="evidence" value="ECO:0007669"/>
    <property type="project" value="InterPro"/>
</dbReference>
<accession>A0A6G6SMY8</accession>
<keyword evidence="1" id="KW-1133">Transmembrane helix</keyword>
<feature type="transmembrane region" description="Helical" evidence="1">
    <location>
        <begin position="316"/>
        <end position="333"/>
    </location>
</feature>
<dbReference type="Pfam" id="PF01757">
    <property type="entry name" value="Acyl_transf_3"/>
    <property type="match status" value="1"/>
</dbReference>
<dbReference type="GO" id="GO:0016020">
    <property type="term" value="C:membrane"/>
    <property type="evidence" value="ECO:0007669"/>
    <property type="project" value="TreeGrafter"/>
</dbReference>
<organism evidence="4 5">
    <name type="scientific">Proteus vulgaris</name>
    <dbReference type="NCBI Taxonomy" id="585"/>
    <lineage>
        <taxon>Bacteria</taxon>
        <taxon>Pseudomonadati</taxon>
        <taxon>Pseudomonadota</taxon>
        <taxon>Gammaproteobacteria</taxon>
        <taxon>Enterobacterales</taxon>
        <taxon>Morganellaceae</taxon>
        <taxon>Proteus</taxon>
    </lineage>
</organism>
<feature type="transmembrane region" description="Helical" evidence="1">
    <location>
        <begin position="222"/>
        <end position="240"/>
    </location>
</feature>
<dbReference type="InterPro" id="IPR002656">
    <property type="entry name" value="Acyl_transf_3_dom"/>
</dbReference>
<feature type="transmembrane region" description="Helical" evidence="1">
    <location>
        <begin position="12"/>
        <end position="30"/>
    </location>
</feature>
<dbReference type="RefSeq" id="WP_164526853.1">
    <property type="nucleotide sequence ID" value="NZ_CP047344.1"/>
</dbReference>
<protein>
    <submittedName>
        <fullName evidence="4">Acyltransferase family protein</fullName>
    </submittedName>
</protein>
<feature type="transmembrane region" description="Helical" evidence="1">
    <location>
        <begin position="193"/>
        <end position="213"/>
    </location>
</feature>
<dbReference type="PANTHER" id="PTHR23028:SF53">
    <property type="entry name" value="ACYL_TRANSF_3 DOMAIN-CONTAINING PROTEIN"/>
    <property type="match status" value="1"/>
</dbReference>
<evidence type="ECO:0000256" key="1">
    <source>
        <dbReference type="SAM" id="Phobius"/>
    </source>
</evidence>
<dbReference type="AlphaFoldDB" id="A0A6G6SMY8"/>
<feature type="transmembrane region" description="Helical" evidence="1">
    <location>
        <begin position="36"/>
        <end position="56"/>
    </location>
</feature>